<keyword evidence="11" id="KW-1185">Reference proteome</keyword>
<gene>
    <name evidence="10" type="ORF">ACFPQ4_11510</name>
</gene>
<keyword evidence="3 7" id="KW-0472">Membrane</keyword>
<dbReference type="SMART" id="SM00304">
    <property type="entry name" value="HAMP"/>
    <property type="match status" value="1"/>
</dbReference>
<protein>
    <submittedName>
        <fullName evidence="10">Methyl-accepting chemotaxis protein</fullName>
    </submittedName>
</protein>
<keyword evidence="4 6" id="KW-0807">Transducer</keyword>
<evidence type="ECO:0000256" key="3">
    <source>
        <dbReference type="ARBA" id="ARBA00023136"/>
    </source>
</evidence>
<comment type="similarity">
    <text evidence="5">Belongs to the methyl-accepting chemotaxis (MCP) protein family.</text>
</comment>
<dbReference type="InterPro" id="IPR003660">
    <property type="entry name" value="HAMP_dom"/>
</dbReference>
<proteinExistence type="inferred from homology"/>
<keyword evidence="7" id="KW-0812">Transmembrane</keyword>
<dbReference type="PROSITE" id="PS50885">
    <property type="entry name" value="HAMP"/>
    <property type="match status" value="1"/>
</dbReference>
<feature type="domain" description="HAMP" evidence="9">
    <location>
        <begin position="219"/>
        <end position="272"/>
    </location>
</feature>
<evidence type="ECO:0000313" key="10">
    <source>
        <dbReference type="EMBL" id="MFC5530054.1"/>
    </source>
</evidence>
<dbReference type="CDD" id="cd11386">
    <property type="entry name" value="MCP_signal"/>
    <property type="match status" value="1"/>
</dbReference>
<evidence type="ECO:0000256" key="6">
    <source>
        <dbReference type="PROSITE-ProRule" id="PRU00284"/>
    </source>
</evidence>
<keyword evidence="2" id="KW-1003">Cell membrane</keyword>
<evidence type="ECO:0000256" key="4">
    <source>
        <dbReference type="ARBA" id="ARBA00023224"/>
    </source>
</evidence>
<dbReference type="RefSeq" id="WP_378111991.1">
    <property type="nucleotide sequence ID" value="NZ_JBHSNC010000036.1"/>
</dbReference>
<evidence type="ECO:0000259" key="8">
    <source>
        <dbReference type="PROSITE" id="PS50111"/>
    </source>
</evidence>
<dbReference type="PROSITE" id="PS50111">
    <property type="entry name" value="CHEMOTAXIS_TRANSDUC_2"/>
    <property type="match status" value="1"/>
</dbReference>
<dbReference type="PANTHER" id="PTHR32089:SF112">
    <property type="entry name" value="LYSOZYME-LIKE PROTEIN-RELATED"/>
    <property type="match status" value="1"/>
</dbReference>
<dbReference type="Pfam" id="PF00015">
    <property type="entry name" value="MCPsignal"/>
    <property type="match status" value="1"/>
</dbReference>
<dbReference type="Gene3D" id="1.10.287.950">
    <property type="entry name" value="Methyl-accepting chemotaxis protein"/>
    <property type="match status" value="1"/>
</dbReference>
<keyword evidence="7" id="KW-1133">Transmembrane helix</keyword>
<evidence type="ECO:0000256" key="2">
    <source>
        <dbReference type="ARBA" id="ARBA00022475"/>
    </source>
</evidence>
<dbReference type="InterPro" id="IPR004090">
    <property type="entry name" value="Chemotax_Me-accpt_rcpt"/>
</dbReference>
<feature type="domain" description="Methyl-accepting transducer" evidence="8">
    <location>
        <begin position="277"/>
        <end position="520"/>
    </location>
</feature>
<evidence type="ECO:0000256" key="1">
    <source>
        <dbReference type="ARBA" id="ARBA00004236"/>
    </source>
</evidence>
<dbReference type="Proteomes" id="UP001596108">
    <property type="component" value="Unassembled WGS sequence"/>
</dbReference>
<comment type="subcellular location">
    <subcellularLocation>
        <location evidence="1">Cell membrane</location>
    </subcellularLocation>
</comment>
<accession>A0ABW0QYI3</accession>
<evidence type="ECO:0000259" key="9">
    <source>
        <dbReference type="PROSITE" id="PS50885"/>
    </source>
</evidence>
<dbReference type="InterPro" id="IPR004089">
    <property type="entry name" value="MCPsignal_dom"/>
</dbReference>
<reference evidence="11" key="1">
    <citation type="journal article" date="2019" name="Int. J. Syst. Evol. Microbiol.">
        <title>The Global Catalogue of Microorganisms (GCM) 10K type strain sequencing project: providing services to taxonomists for standard genome sequencing and annotation.</title>
        <authorList>
            <consortium name="The Broad Institute Genomics Platform"/>
            <consortium name="The Broad Institute Genome Sequencing Center for Infectious Disease"/>
            <person name="Wu L."/>
            <person name="Ma J."/>
        </authorList>
    </citation>
    <scope>NUCLEOTIDE SEQUENCE [LARGE SCALE GENOMIC DNA]</scope>
    <source>
        <strain evidence="11">CGMCC 1.18578</strain>
    </source>
</reference>
<dbReference type="EMBL" id="JBHSNC010000036">
    <property type="protein sequence ID" value="MFC5530054.1"/>
    <property type="molecule type" value="Genomic_DNA"/>
</dbReference>
<organism evidence="10 11">
    <name type="scientific">Cohnella yongneupensis</name>
    <dbReference type="NCBI Taxonomy" id="425006"/>
    <lineage>
        <taxon>Bacteria</taxon>
        <taxon>Bacillati</taxon>
        <taxon>Bacillota</taxon>
        <taxon>Bacilli</taxon>
        <taxon>Bacillales</taxon>
        <taxon>Paenibacillaceae</taxon>
        <taxon>Cohnella</taxon>
    </lineage>
</organism>
<name>A0ABW0QYI3_9BACL</name>
<dbReference type="PRINTS" id="PR00260">
    <property type="entry name" value="CHEMTRNSDUCR"/>
</dbReference>
<evidence type="ECO:0000313" key="11">
    <source>
        <dbReference type="Proteomes" id="UP001596108"/>
    </source>
</evidence>
<dbReference type="CDD" id="cd06225">
    <property type="entry name" value="HAMP"/>
    <property type="match status" value="1"/>
</dbReference>
<dbReference type="SUPFAM" id="SSF58104">
    <property type="entry name" value="Methyl-accepting chemotaxis protein (MCP) signaling domain"/>
    <property type="match status" value="1"/>
</dbReference>
<dbReference type="SMART" id="SM00283">
    <property type="entry name" value="MA"/>
    <property type="match status" value="1"/>
</dbReference>
<dbReference type="Pfam" id="PF00672">
    <property type="entry name" value="HAMP"/>
    <property type="match status" value="1"/>
</dbReference>
<dbReference type="PANTHER" id="PTHR32089">
    <property type="entry name" value="METHYL-ACCEPTING CHEMOTAXIS PROTEIN MCPB"/>
    <property type="match status" value="1"/>
</dbReference>
<feature type="transmembrane region" description="Helical" evidence="7">
    <location>
        <begin position="197"/>
        <end position="218"/>
    </location>
</feature>
<sequence>MRNVRLSYKLFTTLAIALIVLISTNLMGVVNLDKVANGLVRSLYDESYKGADLLLNADRDMYQALVDERVVLDSSPGSSEYNNALSSYEENVGQVNERVNAAKTIFEHNRAAFEPLKHETSGSSFFDSFSGFETDFKSWTTSVAGVIETAKQQSDIVKDDSNFDSARGSLNELEEMLVVYAENDIEQTKSDNIRIKWSLITVVLISCAVVVLFGWQVIRSIVNGIKRTVEVTEQVASGNLRVEPLSIKSKDEVGQLANSINHMTESLRQMIHHIISSSHSLSAASRQISKGTEEISGSATSQASNAKSIMELFKELSDAINSVAVNAESAAELAEQTVSIAGEGATAVTASKAGMNDVSSRMTRLETDSQQIGLIIEVIDEISEQTNLLALNAAIEAARAGEQGRGFAVVADEVRKLAERSGEATKQITAIIKGMQLSTSESVKAVASSAKQTELTEQAFHHITEYVDQSSRKVMEIAAASEEQAAQATEVLQSVESIAAASQQTASASEETASSSQSLAALADELNRMVVKFKV</sequence>
<comment type="caution">
    <text evidence="10">The sequence shown here is derived from an EMBL/GenBank/DDBJ whole genome shotgun (WGS) entry which is preliminary data.</text>
</comment>
<evidence type="ECO:0000256" key="7">
    <source>
        <dbReference type="SAM" id="Phobius"/>
    </source>
</evidence>
<evidence type="ECO:0000256" key="5">
    <source>
        <dbReference type="ARBA" id="ARBA00029447"/>
    </source>
</evidence>